<dbReference type="GeneID" id="29122567"/>
<dbReference type="RefSeq" id="YP_009301567.1">
    <property type="nucleotide sequence ID" value="NC_031235.1"/>
</dbReference>
<dbReference type="Proteomes" id="UP000203157">
    <property type="component" value="Segment"/>
</dbReference>
<proteinExistence type="predicted"/>
<protein>
    <submittedName>
        <fullName evidence="1">Uncharacterized protein</fullName>
    </submittedName>
</protein>
<reference evidence="1 2" key="1">
    <citation type="submission" date="2016-01" db="EMBL/GenBank/DDBJ databases">
        <title>The genomic content and context of auxiliary metabolic genes in marine cyanophages.</title>
        <authorList>
            <person name="Marston M.F."/>
            <person name="Martiny J.B.H."/>
            <person name="Crummett L.T."/>
        </authorList>
    </citation>
    <scope>NUCLEOTIDE SEQUENCE [LARGE SCALE GENOMIC DNA]</scope>
    <source>
        <strain evidence="1">RW_108_0702</strain>
    </source>
</reference>
<evidence type="ECO:0000313" key="2">
    <source>
        <dbReference type="Proteomes" id="UP000203157"/>
    </source>
</evidence>
<evidence type="ECO:0000313" key="1">
    <source>
        <dbReference type="EMBL" id="AMO43074.1"/>
    </source>
</evidence>
<accession>A0A127KLW3</accession>
<sequence>MALSKSVEDSLKEAESNLRNALAFAARQERPLVCKQISCMISDIDQLIKFDSMLDTLEQHMNDAQKD</sequence>
<organism evidence="1 2">
    <name type="scientific">Cyanophage S-RIM32</name>
    <dbReference type="NCBI Taxonomy" id="1278479"/>
    <lineage>
        <taxon>Viruses</taxon>
        <taxon>Duplodnaviria</taxon>
        <taxon>Heunggongvirae</taxon>
        <taxon>Uroviricota</taxon>
        <taxon>Caudoviricetes</taxon>
        <taxon>Pantevenvirales</taxon>
        <taxon>Kyanoviridae</taxon>
        <taxon>Bristolvirus</taxon>
        <taxon>Bristolvirus rhodeisland</taxon>
    </lineage>
</organism>
<dbReference type="OrthoDB" id="27859at10239"/>
<dbReference type="KEGG" id="vg:29122567"/>
<keyword evidence="2" id="KW-1185">Reference proteome</keyword>
<gene>
    <name evidence="1" type="ORF">R1080702_065</name>
</gene>
<dbReference type="EMBL" id="KU594606">
    <property type="protein sequence ID" value="AMO43074.1"/>
    <property type="molecule type" value="Genomic_DNA"/>
</dbReference>
<name>A0A127KLW3_9CAUD</name>